<proteinExistence type="predicted"/>
<dbReference type="STRING" id="526218.Sterm_3140"/>
<accession>D1APE8</accession>
<reference evidence="1 2" key="2">
    <citation type="journal article" date="2010" name="Stand. Genomic Sci.">
        <title>Complete genome sequence of Sebaldella termitidis type strain (NCTC 11300).</title>
        <authorList>
            <person name="Harmon-Smith M."/>
            <person name="Celia L."/>
            <person name="Chertkov O."/>
            <person name="Lapidus A."/>
            <person name="Copeland A."/>
            <person name="Glavina Del Rio T."/>
            <person name="Nolan M."/>
            <person name="Lucas S."/>
            <person name="Tice H."/>
            <person name="Cheng J.F."/>
            <person name="Han C."/>
            <person name="Detter J.C."/>
            <person name="Bruce D."/>
            <person name="Goodwin L."/>
            <person name="Pitluck S."/>
            <person name="Pati A."/>
            <person name="Liolios K."/>
            <person name="Ivanova N."/>
            <person name="Mavromatis K."/>
            <person name="Mikhailova N."/>
            <person name="Chen A."/>
            <person name="Palaniappan K."/>
            <person name="Land M."/>
            <person name="Hauser L."/>
            <person name="Chang Y.J."/>
            <person name="Jeffries C.D."/>
            <person name="Brettin T."/>
            <person name="Goker M."/>
            <person name="Beck B."/>
            <person name="Bristow J."/>
            <person name="Eisen J.A."/>
            <person name="Markowitz V."/>
            <person name="Hugenholtz P."/>
            <person name="Kyrpides N.C."/>
            <person name="Klenk H.P."/>
            <person name="Chen F."/>
        </authorList>
    </citation>
    <scope>NUCLEOTIDE SEQUENCE [LARGE SCALE GENOMIC DNA]</scope>
    <source>
        <strain evidence="2">ATCC 33386 / NCTC 11300</strain>
    </source>
</reference>
<evidence type="ECO:0000313" key="2">
    <source>
        <dbReference type="Proteomes" id="UP000000845"/>
    </source>
</evidence>
<dbReference type="Proteomes" id="UP000000845">
    <property type="component" value="Chromosome"/>
</dbReference>
<dbReference type="AlphaFoldDB" id="D1APE8"/>
<keyword evidence="2" id="KW-1185">Reference proteome</keyword>
<reference evidence="2" key="1">
    <citation type="submission" date="2009-09" db="EMBL/GenBank/DDBJ databases">
        <title>The complete chromosome of Sebaldella termitidis ATCC 33386.</title>
        <authorList>
            <consortium name="US DOE Joint Genome Institute (JGI-PGF)"/>
            <person name="Lucas S."/>
            <person name="Copeland A."/>
            <person name="Lapidus A."/>
            <person name="Glavina del Rio T."/>
            <person name="Dalin E."/>
            <person name="Tice H."/>
            <person name="Bruce D."/>
            <person name="Goodwin L."/>
            <person name="Pitluck S."/>
            <person name="Kyrpides N."/>
            <person name="Mavromatis K."/>
            <person name="Ivanova N."/>
            <person name="Mikhailova N."/>
            <person name="Sims D."/>
            <person name="Meincke L."/>
            <person name="Brettin T."/>
            <person name="Detter J.C."/>
            <person name="Han C."/>
            <person name="Larimer F."/>
            <person name="Land M."/>
            <person name="Hauser L."/>
            <person name="Markowitz V."/>
            <person name="Cheng J.F."/>
            <person name="Hugenholtz P."/>
            <person name="Woyke T."/>
            <person name="Wu D."/>
            <person name="Eisen J.A."/>
        </authorList>
    </citation>
    <scope>NUCLEOTIDE SEQUENCE [LARGE SCALE GENOMIC DNA]</scope>
    <source>
        <strain evidence="2">ATCC 33386 / NCTC 11300</strain>
    </source>
</reference>
<dbReference type="eggNOG" id="ENOG50335WN">
    <property type="taxonomic scope" value="Bacteria"/>
</dbReference>
<organism evidence="1 2">
    <name type="scientific">Sebaldella termitidis (strain ATCC 33386 / NCTC 11300)</name>
    <dbReference type="NCBI Taxonomy" id="526218"/>
    <lineage>
        <taxon>Bacteria</taxon>
        <taxon>Fusobacteriati</taxon>
        <taxon>Fusobacteriota</taxon>
        <taxon>Fusobacteriia</taxon>
        <taxon>Fusobacteriales</taxon>
        <taxon>Leptotrichiaceae</taxon>
        <taxon>Sebaldella</taxon>
    </lineage>
</organism>
<protein>
    <submittedName>
        <fullName evidence="1">Uncharacterized protein</fullName>
    </submittedName>
</protein>
<evidence type="ECO:0000313" key="1">
    <source>
        <dbReference type="EMBL" id="ACZ09982.1"/>
    </source>
</evidence>
<sequence>MITNRYIMVYYHCYYILDKASSRNPELFYKDWKKFEKLLDHENSYHRTIGVVMLSNLITADKEKLFDKISDKYFMFINDRKITTARDCVTSTGKILRQRPDYIDKVMKLYLNMEKICEFKENQKALLLYDMFVIFEEFYEKTSYKNEINEKILANLKNTSPKTAKKARELKKKFGLSEK</sequence>
<dbReference type="HOGENOM" id="CLU_1502454_0_0_0"/>
<dbReference type="InterPro" id="IPR016024">
    <property type="entry name" value="ARM-type_fold"/>
</dbReference>
<gene>
    <name evidence="1" type="ordered locus">Sterm_3140</name>
</gene>
<dbReference type="KEGG" id="str:Sterm_3140"/>
<dbReference type="SUPFAM" id="SSF48371">
    <property type="entry name" value="ARM repeat"/>
    <property type="match status" value="1"/>
</dbReference>
<dbReference type="EMBL" id="CP001739">
    <property type="protein sequence ID" value="ACZ09982.1"/>
    <property type="molecule type" value="Genomic_DNA"/>
</dbReference>
<name>D1APE8_SEBTE</name>
<dbReference type="RefSeq" id="WP_012862564.1">
    <property type="nucleotide sequence ID" value="NC_013517.1"/>
</dbReference>